<dbReference type="EMBL" id="MCFG01000544">
    <property type="protein sequence ID" value="ORX64242.1"/>
    <property type="molecule type" value="Genomic_DNA"/>
</dbReference>
<sequence>MINKIYYRYSKLLLFILNYLLLIQAYIGNGFVFTKNESNHNSLYNCNYGDCKIMPSDIRGYFVLNNTASVDLEYIRCDGTTCKKITTPTISVTVCSNIGELVLNESKIKIYIKYKTLMDTKILTLIDEEDLENTNCKEKEIELYNCIDSKCVNVKGYLRCSNNLIFKCNNKCSLFDQIEPDDGCRFINYVAPYIDYSSKFQLCIYNTNNYYMEKEIIAGQKNYVFSYNIFTESYDLYISSEKGNIIGSSSQEGNFYVELYNNKEKEMLMCLYDDDINDTRCIISHSLGYYLNTMSEKTNELYYCNKLYPEYNNNYEGFECTILEKENGYFINSLNTDIIKCSNSKCEKFTNESYSCDNHYNEVIVRYDNLYFCKKDKYISFPKTEMYIELKNINTNVIFPVHKTGNDIILLKIDKYSVTQQITNSDGICISKVDRKMDLDCSYNSIVYICQELSESCDNRCNLENPTKICNGYYYVEDKTNIISDYYLINNKIYSITNDNGNINFEKSDNKYGVFPFKYINNYEKLIEYNEYLSSSCTDSDFLIYNCEKEICYPINAYFRCGSNLFLCNINNCKIFENNNSICDYSINNNIEIPYIDDNSKLKLCIGNRNYGKMKEWKEIEKSESSVYILSRIYYSGDSFYSLGNFHLYITYFYGNIISWSNLSGNYYINYDDKNYLMICTPDNSSMNNAISICSNYSFSRGYMVNSLAKESNKLLYCIGNNVCEDFEAKYGYFFNDNNSDIIKCIDSHCEVIKQTSCQNHKYEIIKGITGNLYCNKNDEKYIGSINIENSLYYEVEDIDASSIYPNINNGSDIILLKINKYSAIQYISYDHEIYAEKVYTCKSLTESCTFSKHECDPHNPNGLCDGYYLEDIDKNNKGNLYLCDREKFTCNKLDISKTKGYFISQRKDNEKLSIY</sequence>
<gene>
    <name evidence="2" type="ORF">BCR32DRAFT_251223</name>
</gene>
<keyword evidence="1" id="KW-1133">Transmembrane helix</keyword>
<accession>A0A1Y1VSF8</accession>
<reference evidence="2 3" key="1">
    <citation type="submission" date="2016-08" db="EMBL/GenBank/DDBJ databases">
        <title>A Parts List for Fungal Cellulosomes Revealed by Comparative Genomics.</title>
        <authorList>
            <consortium name="DOE Joint Genome Institute"/>
            <person name="Haitjema C.H."/>
            <person name="Gilmore S.P."/>
            <person name="Henske J.K."/>
            <person name="Solomon K.V."/>
            <person name="De Groot R."/>
            <person name="Kuo A."/>
            <person name="Mondo S.J."/>
            <person name="Salamov A.A."/>
            <person name="Labutti K."/>
            <person name="Zhao Z."/>
            <person name="Chiniquy J."/>
            <person name="Barry K."/>
            <person name="Brewer H.M."/>
            <person name="Purvine S.O."/>
            <person name="Wright A.T."/>
            <person name="Boxma B."/>
            <person name="Van Alen T."/>
            <person name="Hackstein J.H."/>
            <person name="Baker S.E."/>
            <person name="Grigoriev I.V."/>
            <person name="O'Malley M.A."/>
        </authorList>
    </citation>
    <scope>NUCLEOTIDE SEQUENCE [LARGE SCALE GENOMIC DNA]</scope>
    <source>
        <strain evidence="2 3">S4</strain>
    </source>
</reference>
<keyword evidence="1" id="KW-0472">Membrane</keyword>
<dbReference type="OrthoDB" id="10627613at2759"/>
<keyword evidence="1" id="KW-0812">Transmembrane</keyword>
<evidence type="ECO:0000256" key="1">
    <source>
        <dbReference type="SAM" id="Phobius"/>
    </source>
</evidence>
<protein>
    <recommendedName>
        <fullName evidence="4">Scaffoldin</fullName>
    </recommendedName>
</protein>
<comment type="caution">
    <text evidence="2">The sequence shown here is derived from an EMBL/GenBank/DDBJ whole genome shotgun (WGS) entry which is preliminary data.</text>
</comment>
<evidence type="ECO:0000313" key="2">
    <source>
        <dbReference type="EMBL" id="ORX64242.1"/>
    </source>
</evidence>
<reference evidence="2 3" key="2">
    <citation type="submission" date="2016-08" db="EMBL/GenBank/DDBJ databases">
        <title>Pervasive Adenine N6-methylation of Active Genes in Fungi.</title>
        <authorList>
            <consortium name="DOE Joint Genome Institute"/>
            <person name="Mondo S.J."/>
            <person name="Dannebaum R.O."/>
            <person name="Kuo R.C."/>
            <person name="Labutti K."/>
            <person name="Haridas S."/>
            <person name="Kuo A."/>
            <person name="Salamov A."/>
            <person name="Ahrendt S.R."/>
            <person name="Lipzen A."/>
            <person name="Sullivan W."/>
            <person name="Andreopoulos W.B."/>
            <person name="Clum A."/>
            <person name="Lindquist E."/>
            <person name="Daum C."/>
            <person name="Ramamoorthy G.K."/>
            <person name="Gryganskyi A."/>
            <person name="Culley D."/>
            <person name="Magnuson J.K."/>
            <person name="James T.Y."/>
            <person name="O'Malley M.A."/>
            <person name="Stajich J.E."/>
            <person name="Spatafora J.W."/>
            <person name="Visel A."/>
            <person name="Grigoriev I.V."/>
        </authorList>
    </citation>
    <scope>NUCLEOTIDE SEQUENCE [LARGE SCALE GENOMIC DNA]</scope>
    <source>
        <strain evidence="2 3">S4</strain>
    </source>
</reference>
<keyword evidence="3" id="KW-1185">Reference proteome</keyword>
<evidence type="ECO:0000313" key="3">
    <source>
        <dbReference type="Proteomes" id="UP000193944"/>
    </source>
</evidence>
<dbReference type="AlphaFoldDB" id="A0A1Y1VSF8"/>
<dbReference type="Proteomes" id="UP000193944">
    <property type="component" value="Unassembled WGS sequence"/>
</dbReference>
<organism evidence="2 3">
    <name type="scientific">Anaeromyces robustus</name>
    <dbReference type="NCBI Taxonomy" id="1754192"/>
    <lineage>
        <taxon>Eukaryota</taxon>
        <taxon>Fungi</taxon>
        <taxon>Fungi incertae sedis</taxon>
        <taxon>Chytridiomycota</taxon>
        <taxon>Chytridiomycota incertae sedis</taxon>
        <taxon>Neocallimastigomycetes</taxon>
        <taxon>Neocallimastigales</taxon>
        <taxon>Neocallimastigaceae</taxon>
        <taxon>Anaeromyces</taxon>
    </lineage>
</organism>
<dbReference type="STRING" id="1754192.A0A1Y1VSF8"/>
<evidence type="ECO:0008006" key="4">
    <source>
        <dbReference type="Google" id="ProtNLM"/>
    </source>
</evidence>
<name>A0A1Y1VSF8_9FUNG</name>
<proteinExistence type="predicted"/>
<feature type="transmembrane region" description="Helical" evidence="1">
    <location>
        <begin position="12"/>
        <end position="33"/>
    </location>
</feature>